<dbReference type="Proteomes" id="UP000190868">
    <property type="component" value="Chromosome"/>
</dbReference>
<sequence>MKIYIAKDGDRLDSVVQAYYGHLRFFEMVLELNTKLKYVLSAGDNVLLPEIKEETKQTESALW</sequence>
<dbReference type="RefSeq" id="WP_078422820.1">
    <property type="nucleotide sequence ID" value="NZ_CP017018.1"/>
</dbReference>
<evidence type="ECO:0000313" key="2">
    <source>
        <dbReference type="Proteomes" id="UP000190868"/>
    </source>
</evidence>
<dbReference type="AlphaFoldDB" id="A0A1S6U896"/>
<dbReference type="InterPro" id="IPR008861">
    <property type="entry name" value="GpX-like"/>
</dbReference>
<reference evidence="2" key="1">
    <citation type="submission" date="2016-09" db="EMBL/GenBank/DDBJ databases">
        <title>Comparative genomics of the Campylobacter concisus group.</title>
        <authorList>
            <person name="Miller W.G."/>
            <person name="Yee E."/>
            <person name="Chapman M.H."/>
            <person name="Huynh S."/>
            <person name="Bono J.L."/>
            <person name="On S.L.W."/>
            <person name="StLeger J."/>
            <person name="Foster G."/>
            <person name="Parker C.T."/>
        </authorList>
    </citation>
    <scope>NUCLEOTIDE SEQUENCE [LARGE SCALE GENOMIC DNA]</scope>
    <source>
        <strain evidence="2">RM18021</strain>
    </source>
</reference>
<proteinExistence type="predicted"/>
<dbReference type="EMBL" id="CP017258">
    <property type="protein sequence ID" value="AQW87910.1"/>
    <property type="molecule type" value="Genomic_DNA"/>
</dbReference>
<organism evidence="1 2">
    <name type="scientific">Campylobacter pinnipediorum subsp. caledonicus</name>
    <dbReference type="NCBI Taxonomy" id="1874362"/>
    <lineage>
        <taxon>Bacteria</taxon>
        <taxon>Pseudomonadati</taxon>
        <taxon>Campylobacterota</taxon>
        <taxon>Epsilonproteobacteria</taxon>
        <taxon>Campylobacterales</taxon>
        <taxon>Campylobacteraceae</taxon>
        <taxon>Campylobacter</taxon>
    </lineage>
</organism>
<dbReference type="Pfam" id="PF05489">
    <property type="entry name" value="Phage_tail_X"/>
    <property type="match status" value="1"/>
</dbReference>
<keyword evidence="2" id="KW-1185">Reference proteome</keyword>
<name>A0A1S6U896_9BACT</name>
<gene>
    <name evidence="1" type="ORF">CPIN18021_1111</name>
</gene>
<accession>A0A1S6U896</accession>
<protein>
    <submittedName>
        <fullName evidence="1">Phage tail protein X family protein</fullName>
    </submittedName>
</protein>
<dbReference type="GeneID" id="56565891"/>
<dbReference type="KEGG" id="cpin:CPIN18020_0251"/>
<evidence type="ECO:0000313" key="1">
    <source>
        <dbReference type="EMBL" id="AQW87910.1"/>
    </source>
</evidence>